<dbReference type="Proteomes" id="UP000019086">
    <property type="component" value="Chromosome"/>
</dbReference>
<accession>W0R4U4</accession>
<dbReference type="KEGG" id="btra:F544_5290"/>
<gene>
    <name evidence="1" type="ORF">F544_5290</name>
</gene>
<evidence type="ECO:0000313" key="2">
    <source>
        <dbReference type="Proteomes" id="UP000019086"/>
    </source>
</evidence>
<sequence>MENEIDIVEFPDWILKILPVLTGNLSLRDFEQWLYLPQSENYFPEEVYSEFISFDYGRNLSDFFDFIQLILPFESRDALSSILSVLQASKPRYLSDWELFTLLPVSERVLEFIWDRIYEQLDNIYESELCENYENAKKYHRILVQYLEKVVFLLSNYEEHTELSIRRELNKIFLSKNVNILKGIG</sequence>
<organism evidence="1 2">
    <name type="scientific">Bibersteinia trehalosi USDA-ARS-USMARC-190</name>
    <dbReference type="NCBI Taxonomy" id="1263832"/>
    <lineage>
        <taxon>Bacteria</taxon>
        <taxon>Pseudomonadati</taxon>
        <taxon>Pseudomonadota</taxon>
        <taxon>Gammaproteobacteria</taxon>
        <taxon>Pasteurellales</taxon>
        <taxon>Pasteurellaceae</taxon>
        <taxon>Bibersteinia</taxon>
    </lineage>
</organism>
<reference evidence="1 2" key="1">
    <citation type="submission" date="2013-12" db="EMBL/GenBank/DDBJ databases">
        <title>Annotation of the Bibersteinia trehalosi USDA-ARS-USMARC-190 complete genome.</title>
        <authorList>
            <person name="Harhay G.P."/>
            <person name="McVey S."/>
            <person name="Clawson M.L."/>
            <person name="Bono J."/>
            <person name="Heaton M.P."/>
            <person name="Chitko-Mckown C.G."/>
            <person name="Harhay D.M."/>
            <person name="Smith T.P.L."/>
        </authorList>
    </citation>
    <scope>NUCLEOTIDE SEQUENCE [LARGE SCALE GENOMIC DNA]</scope>
    <source>
        <strain evidence="1 2">USDA-ARS-USMARC-190</strain>
    </source>
</reference>
<protein>
    <submittedName>
        <fullName evidence="1">Uncharacterized protein</fullName>
    </submittedName>
</protein>
<evidence type="ECO:0000313" key="1">
    <source>
        <dbReference type="EMBL" id="AHG85761.1"/>
    </source>
</evidence>
<proteinExistence type="predicted"/>
<name>W0R4U4_BIBTR</name>
<dbReference type="AlphaFoldDB" id="W0R4U4"/>
<dbReference type="RefSeq" id="WP_025288978.1">
    <property type="nucleotide sequence ID" value="NZ_CP006956.1"/>
</dbReference>
<dbReference type="EMBL" id="CP006956">
    <property type="protein sequence ID" value="AHG85761.1"/>
    <property type="molecule type" value="Genomic_DNA"/>
</dbReference>
<dbReference type="HOGENOM" id="CLU_1536851_0_0_6"/>